<dbReference type="RefSeq" id="XP_020077192.1">
    <property type="nucleotide sequence ID" value="XM_020221172.1"/>
</dbReference>
<dbReference type="GO" id="GO:0005737">
    <property type="term" value="C:cytoplasm"/>
    <property type="evidence" value="ECO:0007669"/>
    <property type="project" value="TreeGrafter"/>
</dbReference>
<evidence type="ECO:0000256" key="1">
    <source>
        <dbReference type="SAM" id="MobiDB-lite"/>
    </source>
</evidence>
<gene>
    <name evidence="2" type="ORF">HYPBUDRAFT_152756</name>
</gene>
<dbReference type="Proteomes" id="UP000095085">
    <property type="component" value="Unassembled WGS sequence"/>
</dbReference>
<dbReference type="PANTHER" id="PTHR31126:SF74">
    <property type="entry name" value="TYROSINE-PROTEIN PHOSPHATASE-LIKE PROTEIN OCA2"/>
    <property type="match status" value="1"/>
</dbReference>
<dbReference type="Pfam" id="PF03162">
    <property type="entry name" value="Y_phosphatase2"/>
    <property type="match status" value="2"/>
</dbReference>
<dbReference type="AlphaFoldDB" id="A0A1E4RLY6"/>
<feature type="region of interest" description="Disordered" evidence="1">
    <location>
        <begin position="132"/>
        <end position="174"/>
    </location>
</feature>
<dbReference type="STRING" id="984485.A0A1E4RLY6"/>
<name>A0A1E4RLY6_9ASCO</name>
<dbReference type="EMBL" id="KV454540">
    <property type="protein sequence ID" value="ODV68125.1"/>
    <property type="molecule type" value="Genomic_DNA"/>
</dbReference>
<dbReference type="SUPFAM" id="SSF52799">
    <property type="entry name" value="(Phosphotyrosine protein) phosphatases II"/>
    <property type="match status" value="1"/>
</dbReference>
<dbReference type="GO" id="GO:0052840">
    <property type="term" value="F:inositol diphosphate tetrakisphosphate diphosphatase activity"/>
    <property type="evidence" value="ECO:0007669"/>
    <property type="project" value="TreeGrafter"/>
</dbReference>
<proteinExistence type="predicted"/>
<feature type="compositionally biased region" description="Basic and acidic residues" evidence="1">
    <location>
        <begin position="132"/>
        <end position="167"/>
    </location>
</feature>
<dbReference type="FunFam" id="3.90.190.10:FF:000152">
    <property type="entry name" value="Tyrosine phosphatase, putative"/>
    <property type="match status" value="1"/>
</dbReference>
<dbReference type="PANTHER" id="PTHR31126">
    <property type="entry name" value="TYROSINE-PROTEIN PHOSPHATASE"/>
    <property type="match status" value="1"/>
</dbReference>
<dbReference type="Gene3D" id="3.90.190.10">
    <property type="entry name" value="Protein tyrosine phosphatase superfamily"/>
    <property type="match status" value="1"/>
</dbReference>
<evidence type="ECO:0000313" key="2">
    <source>
        <dbReference type="EMBL" id="ODV68125.1"/>
    </source>
</evidence>
<evidence type="ECO:0008006" key="4">
    <source>
        <dbReference type="Google" id="ProtNLM"/>
    </source>
</evidence>
<evidence type="ECO:0000313" key="3">
    <source>
        <dbReference type="Proteomes" id="UP000095085"/>
    </source>
</evidence>
<dbReference type="GeneID" id="30995722"/>
<keyword evidence="3" id="KW-1185">Reference proteome</keyword>
<sequence length="304" mass="35166">MINSYADDGKGNTGHKDIHDIHLNTQLNLLPMIWDQNTNNHENQNQTSQTVSEYRGNILDKGLDLNSNGQYPQLVLKAINPRPQYVPPLNFSLVEGSIYRSGFPMPINYPFLKQLRLKTIIYLGDLGLEKKSKKDKKKNKDKEGEKEEDKEKGKDDKESEGNDESKEKKKKDKHGTMEIMEGYKNWLSTTDITFHHLEMGSSQEPFLLQEQHEITQKSLTTALELMLDKRNFPILIHSNKGKHRIGVLVGLMRKILQGWCMSGIFEEYEKFAMGKSEFDLEFIEIWQPELLIDENNLPNFVRTA</sequence>
<dbReference type="OrthoDB" id="6375174at2759"/>
<dbReference type="InterPro" id="IPR004861">
    <property type="entry name" value="Siw14-like"/>
</dbReference>
<dbReference type="GO" id="GO:0016791">
    <property type="term" value="F:phosphatase activity"/>
    <property type="evidence" value="ECO:0007669"/>
    <property type="project" value="TreeGrafter"/>
</dbReference>
<protein>
    <recommendedName>
        <fullName evidence="4">Protein-tyrosine phosphatase</fullName>
    </recommendedName>
</protein>
<dbReference type="InterPro" id="IPR029021">
    <property type="entry name" value="Prot-tyrosine_phosphatase-like"/>
</dbReference>
<organism evidence="2 3">
    <name type="scientific">Hyphopichia burtonii NRRL Y-1933</name>
    <dbReference type="NCBI Taxonomy" id="984485"/>
    <lineage>
        <taxon>Eukaryota</taxon>
        <taxon>Fungi</taxon>
        <taxon>Dikarya</taxon>
        <taxon>Ascomycota</taxon>
        <taxon>Saccharomycotina</taxon>
        <taxon>Pichiomycetes</taxon>
        <taxon>Debaryomycetaceae</taxon>
        <taxon>Hyphopichia</taxon>
    </lineage>
</organism>
<accession>A0A1E4RLY6</accession>
<reference evidence="3" key="1">
    <citation type="submission" date="2016-05" db="EMBL/GenBank/DDBJ databases">
        <title>Comparative genomics of biotechnologically important yeasts.</title>
        <authorList>
            <consortium name="DOE Joint Genome Institute"/>
            <person name="Riley R."/>
            <person name="Haridas S."/>
            <person name="Wolfe K.H."/>
            <person name="Lopes M.R."/>
            <person name="Hittinger C.T."/>
            <person name="Goker M."/>
            <person name="Salamov A."/>
            <person name="Wisecaver J."/>
            <person name="Long T.M."/>
            <person name="Aerts A.L."/>
            <person name="Barry K."/>
            <person name="Choi C."/>
            <person name="Clum A."/>
            <person name="Coughlan A.Y."/>
            <person name="Deshpande S."/>
            <person name="Douglass A.P."/>
            <person name="Hanson S.J."/>
            <person name="Klenk H.-P."/>
            <person name="Labutti K."/>
            <person name="Lapidus A."/>
            <person name="Lindquist E."/>
            <person name="Lipzen A."/>
            <person name="Meier-Kolthoff J.P."/>
            <person name="Ohm R.A."/>
            <person name="Otillar R.P."/>
            <person name="Pangilinan J."/>
            <person name="Peng Y."/>
            <person name="Rokas A."/>
            <person name="Rosa C.A."/>
            <person name="Scheuner C."/>
            <person name="Sibirny A.A."/>
            <person name="Slot J.C."/>
            <person name="Stielow J.B."/>
            <person name="Sun H."/>
            <person name="Kurtzman C.P."/>
            <person name="Blackwell M."/>
            <person name="Grigoriev I.V."/>
            <person name="Jeffries T.W."/>
        </authorList>
    </citation>
    <scope>NUCLEOTIDE SEQUENCE [LARGE SCALE GENOMIC DNA]</scope>
    <source>
        <strain evidence="3">NRRL Y-1933</strain>
    </source>
</reference>